<organism evidence="2 3">
    <name type="scientific">Erythrobacter fulvus</name>
    <dbReference type="NCBI Taxonomy" id="2987523"/>
    <lineage>
        <taxon>Bacteria</taxon>
        <taxon>Pseudomonadati</taxon>
        <taxon>Pseudomonadota</taxon>
        <taxon>Alphaproteobacteria</taxon>
        <taxon>Sphingomonadales</taxon>
        <taxon>Erythrobacteraceae</taxon>
        <taxon>Erythrobacter/Porphyrobacter group</taxon>
        <taxon>Erythrobacter</taxon>
    </lineage>
</organism>
<dbReference type="InterPro" id="IPR029063">
    <property type="entry name" value="SAM-dependent_MTases_sf"/>
</dbReference>
<dbReference type="RefSeq" id="WP_273676816.1">
    <property type="nucleotide sequence ID" value="NZ_JAQQXQ010000003.1"/>
</dbReference>
<protein>
    <submittedName>
        <fullName evidence="2">Class I SAM-dependent methyltransferase</fullName>
    </submittedName>
</protein>
<feature type="domain" description="Methyltransferase type 11" evidence="1">
    <location>
        <begin position="52"/>
        <end position="139"/>
    </location>
</feature>
<keyword evidence="2" id="KW-0489">Methyltransferase</keyword>
<gene>
    <name evidence="2" type="ORF">OIK40_05295</name>
</gene>
<reference evidence="2 3" key="1">
    <citation type="submission" date="2022-10" db="EMBL/GenBank/DDBJ databases">
        <title>Erythrobacter sp. sf7 Genome sequencing.</title>
        <authorList>
            <person name="Park S."/>
        </authorList>
    </citation>
    <scope>NUCLEOTIDE SEQUENCE [LARGE SCALE GENOMIC DNA]</scope>
    <source>
        <strain evidence="3">sf7</strain>
    </source>
</reference>
<evidence type="ECO:0000313" key="2">
    <source>
        <dbReference type="EMBL" id="MDC8754058.1"/>
    </source>
</evidence>
<name>A0ABT5JMQ9_9SPHN</name>
<dbReference type="InterPro" id="IPR013216">
    <property type="entry name" value="Methyltransf_11"/>
</dbReference>
<dbReference type="EMBL" id="JAQQXQ010000003">
    <property type="protein sequence ID" value="MDC8754058.1"/>
    <property type="molecule type" value="Genomic_DNA"/>
</dbReference>
<accession>A0ABT5JMQ9</accession>
<dbReference type="GO" id="GO:0032259">
    <property type="term" value="P:methylation"/>
    <property type="evidence" value="ECO:0007669"/>
    <property type="project" value="UniProtKB-KW"/>
</dbReference>
<dbReference type="Proteomes" id="UP001216558">
    <property type="component" value="Unassembled WGS sequence"/>
</dbReference>
<keyword evidence="2" id="KW-0808">Transferase</keyword>
<dbReference type="GO" id="GO:0008168">
    <property type="term" value="F:methyltransferase activity"/>
    <property type="evidence" value="ECO:0007669"/>
    <property type="project" value="UniProtKB-KW"/>
</dbReference>
<dbReference type="SUPFAM" id="SSF53335">
    <property type="entry name" value="S-adenosyl-L-methionine-dependent methyltransferases"/>
    <property type="match status" value="1"/>
</dbReference>
<sequence length="297" mass="31076">MSDAAAWSDFWAANAGATQGGCLPKRWAAIEDAQRTAWRGFIANLPKGAQLLDLATGDGRVLGWMRAERADLALEGIDLAPDLPAAPEGTITRGGVAMEALPFTDATFAAVVSQFGFEYGDVGKVAAEIARVLAPGGTVGLMVHRGDGPILEHNLARRAAIDWVLGEQKLAQVVVTALEAPNGGPQVAAQVAAAVGIVGARKFGDESPAWEIPEALRRAVLMGTQAGDAAIRATIAEIEMRAANEIGRIASLERACATADRREEIIAGFATHDLHEQASEDVCEPSGRALASFLTFS</sequence>
<evidence type="ECO:0000259" key="1">
    <source>
        <dbReference type="Pfam" id="PF08241"/>
    </source>
</evidence>
<keyword evidence="3" id="KW-1185">Reference proteome</keyword>
<dbReference type="Gene3D" id="3.40.50.150">
    <property type="entry name" value="Vaccinia Virus protein VP39"/>
    <property type="match status" value="1"/>
</dbReference>
<dbReference type="Pfam" id="PF08241">
    <property type="entry name" value="Methyltransf_11"/>
    <property type="match status" value="1"/>
</dbReference>
<comment type="caution">
    <text evidence="2">The sequence shown here is derived from an EMBL/GenBank/DDBJ whole genome shotgun (WGS) entry which is preliminary data.</text>
</comment>
<evidence type="ECO:0000313" key="3">
    <source>
        <dbReference type="Proteomes" id="UP001216558"/>
    </source>
</evidence>
<proteinExistence type="predicted"/>